<keyword evidence="1 4" id="KW-0732">Signal</keyword>
<evidence type="ECO:0000259" key="5">
    <source>
        <dbReference type="Pfam" id="PF04355"/>
    </source>
</evidence>
<sequence length="156" mass="16832">MKKIFRTALLAAVIGGIAACTPTIDNRGNLPHPEDLAKITAGKTSREEVQALLGTPSSVMPYGDESWQYISAVFETTAFFKPELKDRKVVSVNFDMAGIVKTVTYKELQDGKEIVLVDRETPTAGKELGILEQLMGNIGRFSKPESGGSLGGMGRN</sequence>
<dbReference type="Gene3D" id="3.30.1450.10">
    <property type="match status" value="1"/>
</dbReference>
<dbReference type="RefSeq" id="WP_024079407.1">
    <property type="nucleotide sequence ID" value="NZ_CP027527.1"/>
</dbReference>
<reference evidence="6" key="1">
    <citation type="journal article" date="2007" name="J. Bacteriol.">
        <title>Comparative genome analysis of four magnetotactic bacteria reveals a complex set of group-specific genes implicated in magnetosome biomineralization and function.</title>
        <authorList>
            <person name="Richter M."/>
            <person name="Kube M."/>
            <person name="Bazylinski D.A."/>
            <person name="Lombardot T."/>
            <person name="Gloeckner F.O."/>
            <person name="Reinhardt R."/>
            <person name="Schueler D."/>
        </authorList>
    </citation>
    <scope>NUCLEOTIDE SEQUENCE</scope>
    <source>
        <strain evidence="6">MSR-1</strain>
    </source>
</reference>
<dbReference type="AlphaFoldDB" id="A4TZI9"/>
<dbReference type="InterPro" id="IPR026592">
    <property type="entry name" value="BamE"/>
</dbReference>
<feature type="domain" description="Outer membrane protein assembly factor BamE" evidence="5">
    <location>
        <begin position="28"/>
        <end position="102"/>
    </location>
</feature>
<dbReference type="Pfam" id="PF04355">
    <property type="entry name" value="BamE"/>
    <property type="match status" value="1"/>
</dbReference>
<dbReference type="EMBL" id="CU459003">
    <property type="protein sequence ID" value="CAM76046.1"/>
    <property type="molecule type" value="Genomic_DNA"/>
</dbReference>
<organism evidence="6">
    <name type="scientific">Magnetospirillum gryphiswaldense</name>
    <dbReference type="NCBI Taxonomy" id="55518"/>
    <lineage>
        <taxon>Bacteria</taxon>
        <taxon>Pseudomonadati</taxon>
        <taxon>Pseudomonadota</taxon>
        <taxon>Alphaproteobacteria</taxon>
        <taxon>Rhodospirillales</taxon>
        <taxon>Rhodospirillaceae</taxon>
        <taxon>Magnetospirillum</taxon>
    </lineage>
</organism>
<dbReference type="GO" id="GO:0051205">
    <property type="term" value="P:protein insertion into membrane"/>
    <property type="evidence" value="ECO:0007669"/>
    <property type="project" value="TreeGrafter"/>
</dbReference>
<evidence type="ECO:0000256" key="3">
    <source>
        <dbReference type="ARBA" id="ARBA00023237"/>
    </source>
</evidence>
<proteinExistence type="predicted"/>
<evidence type="ECO:0000313" key="6">
    <source>
        <dbReference type="EMBL" id="CAM76046.1"/>
    </source>
</evidence>
<gene>
    <name evidence="6" type="ORF">MGR_2201</name>
</gene>
<protein>
    <submittedName>
        <fullName evidence="6">Small protein A (TmRNA-binding)</fullName>
    </submittedName>
</protein>
<evidence type="ECO:0000256" key="2">
    <source>
        <dbReference type="ARBA" id="ARBA00023136"/>
    </source>
</evidence>
<dbReference type="InterPro" id="IPR007450">
    <property type="entry name" value="BamE_dom"/>
</dbReference>
<dbReference type="PROSITE" id="PS51257">
    <property type="entry name" value="PROKAR_LIPOPROTEIN"/>
    <property type="match status" value="1"/>
</dbReference>
<keyword evidence="2" id="KW-0472">Membrane</keyword>
<keyword evidence="3" id="KW-0998">Cell outer membrane</keyword>
<dbReference type="InterPro" id="IPR037873">
    <property type="entry name" value="BamE-like"/>
</dbReference>
<feature type="signal peptide" evidence="4">
    <location>
        <begin position="1"/>
        <end position="18"/>
    </location>
</feature>
<dbReference type="GO" id="GO:0030674">
    <property type="term" value="F:protein-macromolecule adaptor activity"/>
    <property type="evidence" value="ECO:0007669"/>
    <property type="project" value="TreeGrafter"/>
</dbReference>
<dbReference type="PANTHER" id="PTHR37482:SF1">
    <property type="entry name" value="OUTER MEMBRANE PROTEIN ASSEMBLY FACTOR BAME"/>
    <property type="match status" value="1"/>
</dbReference>
<dbReference type="GO" id="GO:1990063">
    <property type="term" value="C:Bam protein complex"/>
    <property type="evidence" value="ECO:0007669"/>
    <property type="project" value="TreeGrafter"/>
</dbReference>
<evidence type="ECO:0000256" key="4">
    <source>
        <dbReference type="SAM" id="SignalP"/>
    </source>
</evidence>
<dbReference type="PANTHER" id="PTHR37482">
    <property type="entry name" value="OUTER MEMBRANE PROTEIN ASSEMBLY FACTOR BAME"/>
    <property type="match status" value="1"/>
</dbReference>
<name>A4TZI9_9PROT</name>
<accession>A4TZI9</accession>
<feature type="chain" id="PRO_5002674297" evidence="4">
    <location>
        <begin position="19"/>
        <end position="156"/>
    </location>
</feature>
<evidence type="ECO:0000256" key="1">
    <source>
        <dbReference type="ARBA" id="ARBA00022729"/>
    </source>
</evidence>
<dbReference type="GO" id="GO:0043165">
    <property type="term" value="P:Gram-negative-bacterium-type cell outer membrane assembly"/>
    <property type="evidence" value="ECO:0007669"/>
    <property type="project" value="TreeGrafter"/>
</dbReference>